<evidence type="ECO:0000256" key="1">
    <source>
        <dbReference type="SAM" id="Phobius"/>
    </source>
</evidence>
<reference evidence="3" key="1">
    <citation type="submission" date="2015-07" db="EMBL/GenBank/DDBJ databases">
        <authorList>
            <consortium name="Consortium for Microbial Forensics and Genomics (microFORGE)"/>
            <person name="Knight B.M."/>
            <person name="Roberts D.P."/>
            <person name="Lin D."/>
            <person name="Hari K."/>
            <person name="Fletcher J."/>
            <person name="Melcher U."/>
            <person name="Blagden T."/>
            <person name="Winegar R.A."/>
        </authorList>
    </citation>
    <scope>NUCLEOTIDE SEQUENCE [LARGE SCALE GENOMIC DNA]</scope>
    <source>
        <strain evidence="3">DSM 23493</strain>
    </source>
</reference>
<sequence>MKIVSHVMKKQIFRAMVIGGIVGLFGVALFLGILQASTKFSLKNDSTEVATKSNNGNSTGETMPTAGGATKGPTFFASQAGVYSNYESASSFVSEHPSLKESAIVEIDGKFYIWTSVVTDESQLVFLKDPATFKKAFTLSGDSCKEATIAELPSVLADKNATKLNFKDKSKDSTLPADWQSIGAAASSISTDISIVRLQVLAHYKSKNACLQVKF</sequence>
<protein>
    <submittedName>
        <fullName evidence="2">Uncharacterized protein</fullName>
    </submittedName>
</protein>
<organism evidence="2 3">
    <name type="scientific">Lysinibacillus xylanilyticus</name>
    <dbReference type="NCBI Taxonomy" id="582475"/>
    <lineage>
        <taxon>Bacteria</taxon>
        <taxon>Bacillati</taxon>
        <taxon>Bacillota</taxon>
        <taxon>Bacilli</taxon>
        <taxon>Bacillales</taxon>
        <taxon>Bacillaceae</taxon>
        <taxon>Lysinibacillus</taxon>
    </lineage>
</organism>
<evidence type="ECO:0000313" key="3">
    <source>
        <dbReference type="Proteomes" id="UP000037326"/>
    </source>
</evidence>
<dbReference type="PATRIC" id="fig|582475.4.peg.4414"/>
<dbReference type="Proteomes" id="UP000037326">
    <property type="component" value="Unassembled WGS sequence"/>
</dbReference>
<gene>
    <name evidence="2" type="ORF">ACZ11_16650</name>
</gene>
<accession>A0A0K9F824</accession>
<keyword evidence="1" id="KW-1133">Transmembrane helix</keyword>
<dbReference type="OrthoDB" id="2733219at2"/>
<evidence type="ECO:0000313" key="2">
    <source>
        <dbReference type="EMBL" id="KMY30323.1"/>
    </source>
</evidence>
<keyword evidence="1" id="KW-0812">Transmembrane</keyword>
<dbReference type="AlphaFoldDB" id="A0A0K9F824"/>
<name>A0A0K9F824_9BACI</name>
<dbReference type="GeneID" id="96599859"/>
<comment type="caution">
    <text evidence="2">The sequence shown here is derived from an EMBL/GenBank/DDBJ whole genome shotgun (WGS) entry which is preliminary data.</text>
</comment>
<dbReference type="EMBL" id="LFXJ01000008">
    <property type="protein sequence ID" value="KMY30323.1"/>
    <property type="molecule type" value="Genomic_DNA"/>
</dbReference>
<keyword evidence="1" id="KW-0472">Membrane</keyword>
<feature type="transmembrane region" description="Helical" evidence="1">
    <location>
        <begin position="12"/>
        <end position="34"/>
    </location>
</feature>
<proteinExistence type="predicted"/>
<dbReference type="RefSeq" id="WP_049667651.1">
    <property type="nucleotide sequence ID" value="NZ_LFXJ01000008.1"/>
</dbReference>